<comment type="caution">
    <text evidence="2">The sequence shown here is derived from an EMBL/GenBank/DDBJ whole genome shotgun (WGS) entry which is preliminary data.</text>
</comment>
<dbReference type="EMBL" id="PKPP01002350">
    <property type="protein sequence ID" value="PWA75814.1"/>
    <property type="molecule type" value="Genomic_DNA"/>
</dbReference>
<evidence type="ECO:0008006" key="4">
    <source>
        <dbReference type="Google" id="ProtNLM"/>
    </source>
</evidence>
<gene>
    <name evidence="2" type="ORF">CTI12_AA215500</name>
</gene>
<dbReference type="OrthoDB" id="413361at2759"/>
<feature type="compositionally biased region" description="Basic and acidic residues" evidence="1">
    <location>
        <begin position="82"/>
        <end position="96"/>
    </location>
</feature>
<feature type="region of interest" description="Disordered" evidence="1">
    <location>
        <begin position="82"/>
        <end position="141"/>
    </location>
</feature>
<reference evidence="2 3" key="1">
    <citation type="journal article" date="2018" name="Mol. Plant">
        <title>The genome of Artemisia annua provides insight into the evolution of Asteraceae family and artemisinin biosynthesis.</title>
        <authorList>
            <person name="Shen Q."/>
            <person name="Zhang L."/>
            <person name="Liao Z."/>
            <person name="Wang S."/>
            <person name="Yan T."/>
            <person name="Shi P."/>
            <person name="Liu M."/>
            <person name="Fu X."/>
            <person name="Pan Q."/>
            <person name="Wang Y."/>
            <person name="Lv Z."/>
            <person name="Lu X."/>
            <person name="Zhang F."/>
            <person name="Jiang W."/>
            <person name="Ma Y."/>
            <person name="Chen M."/>
            <person name="Hao X."/>
            <person name="Li L."/>
            <person name="Tang Y."/>
            <person name="Lv G."/>
            <person name="Zhou Y."/>
            <person name="Sun X."/>
            <person name="Brodelius P.E."/>
            <person name="Rose J.K.C."/>
            <person name="Tang K."/>
        </authorList>
    </citation>
    <scope>NUCLEOTIDE SEQUENCE [LARGE SCALE GENOMIC DNA]</scope>
    <source>
        <strain evidence="3">cv. Huhao1</strain>
        <tissue evidence="2">Leaf</tissue>
    </source>
</reference>
<organism evidence="2 3">
    <name type="scientific">Artemisia annua</name>
    <name type="common">Sweet wormwood</name>
    <dbReference type="NCBI Taxonomy" id="35608"/>
    <lineage>
        <taxon>Eukaryota</taxon>
        <taxon>Viridiplantae</taxon>
        <taxon>Streptophyta</taxon>
        <taxon>Embryophyta</taxon>
        <taxon>Tracheophyta</taxon>
        <taxon>Spermatophyta</taxon>
        <taxon>Magnoliopsida</taxon>
        <taxon>eudicotyledons</taxon>
        <taxon>Gunneridae</taxon>
        <taxon>Pentapetalae</taxon>
        <taxon>asterids</taxon>
        <taxon>campanulids</taxon>
        <taxon>Asterales</taxon>
        <taxon>Asteraceae</taxon>
        <taxon>Asteroideae</taxon>
        <taxon>Anthemideae</taxon>
        <taxon>Artemisiinae</taxon>
        <taxon>Artemisia</taxon>
    </lineage>
</organism>
<dbReference type="AlphaFoldDB" id="A0A2U1NQM6"/>
<keyword evidence="3" id="KW-1185">Reference proteome</keyword>
<sequence length="327" mass="35322">MLDPDPAPHNMDPPPKPSNDFVQPKKLTKGNVSAKSRNIKKNDKKNSSKGAVIAKGIDEMDVGNEACGNVEESVEGIGEDLGLHSKAQGDDQERNDGGNSVGKVAAEESGGVMYGNDGSKNAEMGDMESSPTMSKVPVGANANDSVRSTKLFANVLQGMAENNSNKLSRIASRIGTPIIMDKITSSMCEREFGRANFARVLVEVDAVKGLPRCVEVCYKSLGRSMSLDVEYAWTPPLCSHYVGMLDRFDHGLQTDVQIFVDFDYAMGRSITVMGRSIARYEFMIQGCAGSSEAMMLHMEALSTTKAAYMTLTEAAKEAIWLKGLSIE</sequence>
<dbReference type="Proteomes" id="UP000245207">
    <property type="component" value="Unassembled WGS sequence"/>
</dbReference>
<accession>A0A2U1NQM6</accession>
<evidence type="ECO:0000256" key="1">
    <source>
        <dbReference type="SAM" id="MobiDB-lite"/>
    </source>
</evidence>
<feature type="compositionally biased region" description="Pro residues" evidence="1">
    <location>
        <begin position="1"/>
        <end position="17"/>
    </location>
</feature>
<evidence type="ECO:0000313" key="3">
    <source>
        <dbReference type="Proteomes" id="UP000245207"/>
    </source>
</evidence>
<evidence type="ECO:0000313" key="2">
    <source>
        <dbReference type="EMBL" id="PWA75814.1"/>
    </source>
</evidence>
<protein>
    <recommendedName>
        <fullName evidence="4">Zinc finger, CCHC-type</fullName>
    </recommendedName>
</protein>
<feature type="region of interest" description="Disordered" evidence="1">
    <location>
        <begin position="1"/>
        <end position="63"/>
    </location>
</feature>
<proteinExistence type="predicted"/>
<name>A0A2U1NQM6_ARTAN</name>